<dbReference type="Gene3D" id="1.20.1410.10">
    <property type="entry name" value="I/LWEQ domain"/>
    <property type="match status" value="1"/>
</dbReference>
<keyword evidence="5" id="KW-0175">Coiled coil</keyword>
<dbReference type="InterPro" id="IPR008942">
    <property type="entry name" value="ENTH_VHS"/>
</dbReference>
<dbReference type="SUPFAM" id="SSF109885">
    <property type="entry name" value="I/LWEQ domain"/>
    <property type="match status" value="1"/>
</dbReference>
<dbReference type="PANTHER" id="PTHR10407:SF15">
    <property type="entry name" value="HUNTINGTIN INTERACTING PROTEIN 1"/>
    <property type="match status" value="1"/>
</dbReference>
<dbReference type="AlphaFoldDB" id="A0A1A0HE83"/>
<feature type="coiled-coil region" evidence="5">
    <location>
        <begin position="476"/>
        <end position="598"/>
    </location>
</feature>
<comment type="subcellular location">
    <subcellularLocation>
        <location evidence="1">Cytoplasm</location>
    </subcellularLocation>
</comment>
<dbReference type="GO" id="GO:0035615">
    <property type="term" value="F:clathrin adaptor activity"/>
    <property type="evidence" value="ECO:0007669"/>
    <property type="project" value="TreeGrafter"/>
</dbReference>
<dbReference type="Proteomes" id="UP000092555">
    <property type="component" value="Unassembled WGS sequence"/>
</dbReference>
<keyword evidence="4" id="KW-0009">Actin-binding</keyword>
<dbReference type="InterPro" id="IPR013809">
    <property type="entry name" value="ENTH"/>
</dbReference>
<dbReference type="GO" id="GO:0080025">
    <property type="term" value="F:phosphatidylinositol-3,5-bisphosphate binding"/>
    <property type="evidence" value="ECO:0007669"/>
    <property type="project" value="TreeGrafter"/>
</dbReference>
<dbReference type="RefSeq" id="XP_018712709.1">
    <property type="nucleotide sequence ID" value="XM_018857093.1"/>
</dbReference>
<dbReference type="GO" id="GO:0030136">
    <property type="term" value="C:clathrin-coated vesicle"/>
    <property type="evidence" value="ECO:0007669"/>
    <property type="project" value="TreeGrafter"/>
</dbReference>
<gene>
    <name evidence="8" type="ORF">METBIDRAFT_39117</name>
</gene>
<keyword evidence="9" id="KW-1185">Reference proteome</keyword>
<evidence type="ECO:0000256" key="1">
    <source>
        <dbReference type="ARBA" id="ARBA00004496"/>
    </source>
</evidence>
<evidence type="ECO:0000259" key="6">
    <source>
        <dbReference type="PROSITE" id="PS50942"/>
    </source>
</evidence>
<feature type="coiled-coil region" evidence="5">
    <location>
        <begin position="299"/>
        <end position="351"/>
    </location>
</feature>
<dbReference type="FunFam" id="1.25.40.90:FF:000012">
    <property type="entry name" value="Huntingtin interacting protein 1-related"/>
    <property type="match status" value="1"/>
</dbReference>
<reference evidence="8 9" key="1">
    <citation type="submission" date="2016-05" db="EMBL/GenBank/DDBJ databases">
        <title>Comparative genomics of biotechnologically important yeasts.</title>
        <authorList>
            <consortium name="DOE Joint Genome Institute"/>
            <person name="Riley R."/>
            <person name="Haridas S."/>
            <person name="Wolfe K.H."/>
            <person name="Lopes M.R."/>
            <person name="Hittinger C.T."/>
            <person name="Goker M."/>
            <person name="Salamov A."/>
            <person name="Wisecaver J."/>
            <person name="Long T.M."/>
            <person name="Aerts A.L."/>
            <person name="Barry K."/>
            <person name="Choi C."/>
            <person name="Clum A."/>
            <person name="Coughlan A.Y."/>
            <person name="Deshpande S."/>
            <person name="Douglass A.P."/>
            <person name="Hanson S.J."/>
            <person name="Klenk H.-P."/>
            <person name="LaButti K."/>
            <person name="Lapidus A."/>
            <person name="Lindquist E."/>
            <person name="Lipzen A."/>
            <person name="Meier-kolthoff J.P."/>
            <person name="Ohm R.A."/>
            <person name="Otillar R.P."/>
            <person name="Pangilinan J."/>
            <person name="Peng Y."/>
            <person name="Rokas A."/>
            <person name="Rosa C.A."/>
            <person name="Scheuner C."/>
            <person name="Sibirny A.A."/>
            <person name="Slot J.C."/>
            <person name="Stielow J.B."/>
            <person name="Sun H."/>
            <person name="Kurtzman C.P."/>
            <person name="Blackwell M."/>
            <person name="Grigoriev I.V."/>
            <person name="Jeffries T.W."/>
        </authorList>
    </citation>
    <scope>NUCLEOTIDE SEQUENCE [LARGE SCALE GENOMIC DNA]</scope>
    <source>
        <strain evidence="8 9">NRRL YB-4993</strain>
    </source>
</reference>
<evidence type="ECO:0000313" key="8">
    <source>
        <dbReference type="EMBL" id="OBA22213.1"/>
    </source>
</evidence>
<dbReference type="PANTHER" id="PTHR10407">
    <property type="entry name" value="HUNTINGTIN INTERACTING PROTEIN 1"/>
    <property type="match status" value="1"/>
</dbReference>
<proteinExistence type="inferred from homology"/>
<dbReference type="GO" id="GO:0051015">
    <property type="term" value="F:actin filament binding"/>
    <property type="evidence" value="ECO:0007669"/>
    <property type="project" value="TreeGrafter"/>
</dbReference>
<dbReference type="SUPFAM" id="SSF48464">
    <property type="entry name" value="ENTH/VHS domain"/>
    <property type="match status" value="1"/>
</dbReference>
<evidence type="ECO:0000313" key="9">
    <source>
        <dbReference type="Proteomes" id="UP000092555"/>
    </source>
</evidence>
<sequence>MSRAEVDLQISVRKACNNEEVPPKRKHVRSCIVYTWDHKNSRAFWNAVKIQPLQSSEIQLFKALIMIHKVLQEGHPNTLKDGYRNRDFLYSLSTVFPSTSNYGLLINQYDRFLLQKLDFHRSNHGFNGIFEYEEYISLRTVNDPNEGYESILQLMDLQDLINDLQKHIFATVHQSPNNLCKVSALVPLISESYGIYKFLVSMLRAMFQQLGDDDALSALFDRFSSQHFVLRDFYTDCQAIKFLTSLITIPRIAASVPNMKSDEESQRMLTFVESQNDLESSQSGQASGSLENLDVPSLVSLLSAQKTEAIDQHRQLQQQQYELEAQRQQQLEEQVRRQQLFEQQMREQEQKRIQEQQFLRQQQTQNNQLRVSELEQDLLMFKAQFDNDQALLQQYDSRVKSIETELLNINQTAAQQIATKDEQLNMANEQISNWSKKYESLAMLYSQLRLEHLNLLAKFKKIQQKISSAQESILKKEKYEKDLKSKNLELADIIRERDRARLDVDRVKASKDLEIEHLQTQIRELTSQAQEYSTKNSLVLSEKINLYKEQVEQLRSDLIDREEQLASLGDLSLIKENLKEKEIDLEITQESLDSALRQLALAKLSTNADQLVNLLDVILANSVRRVQDSKYELLSPMQAGNSIATPEYLLSFLDLCSDTATNFSQAFNDLMADGDESTDDSAYAQVILTSSELTSALNDFMLNLKGLSKNITSDEGEELANQTTSVLSGAESLFLNLASDSINDLISIEDKIDFVIDCNLLFQQLLQTASSLIDTLRGTHELDLTKKENIEDVVEDKFSETADAVENASTFLRNLLSQIGEGKDFEVHESILGAALAITKAVSVLIAAATESQIEIVRRNKGEISRRDFYKKNSRWTEGLISASKAVAGTTNILIQTANGILKDENVHEQLIVACNEVAASTAQLVAASRVKANFVSKTQDKLETSSKTVNSACKSLVSEVQKLIRTDKSTEDTLDLTKLTPYEGKTLEMQQQVEILQLENSLLAARKRLTEIRKHGYADDQFEDGS</sequence>
<dbReference type="InterPro" id="IPR035964">
    <property type="entry name" value="I/LWEQ_dom_sf"/>
</dbReference>
<dbReference type="InterPro" id="IPR011417">
    <property type="entry name" value="ANTH_dom"/>
</dbReference>
<dbReference type="GO" id="GO:0000131">
    <property type="term" value="C:incipient cellular bud site"/>
    <property type="evidence" value="ECO:0007669"/>
    <property type="project" value="EnsemblFungi"/>
</dbReference>
<evidence type="ECO:0000256" key="2">
    <source>
        <dbReference type="ARBA" id="ARBA00010135"/>
    </source>
</evidence>
<dbReference type="GO" id="GO:0034316">
    <property type="term" value="P:negative regulation of Arp2/3 complex-mediated actin nucleation"/>
    <property type="evidence" value="ECO:0007669"/>
    <property type="project" value="EnsemblFungi"/>
</dbReference>
<evidence type="ECO:0000256" key="4">
    <source>
        <dbReference type="ARBA" id="ARBA00023203"/>
    </source>
</evidence>
<organism evidence="8 9">
    <name type="scientific">Metschnikowia bicuspidata var. bicuspidata NRRL YB-4993</name>
    <dbReference type="NCBI Taxonomy" id="869754"/>
    <lineage>
        <taxon>Eukaryota</taxon>
        <taxon>Fungi</taxon>
        <taxon>Dikarya</taxon>
        <taxon>Ascomycota</taxon>
        <taxon>Saccharomycotina</taxon>
        <taxon>Pichiomycetes</taxon>
        <taxon>Metschnikowiaceae</taxon>
        <taxon>Metschnikowia</taxon>
    </lineage>
</organism>
<dbReference type="EMBL" id="LXTC01000002">
    <property type="protein sequence ID" value="OBA22213.1"/>
    <property type="molecule type" value="Genomic_DNA"/>
</dbReference>
<dbReference type="STRING" id="869754.A0A1A0HE83"/>
<dbReference type="GeneID" id="30030069"/>
<dbReference type="GO" id="GO:0006897">
    <property type="term" value="P:endocytosis"/>
    <property type="evidence" value="ECO:0007669"/>
    <property type="project" value="EnsemblFungi"/>
</dbReference>
<dbReference type="GO" id="GO:0000147">
    <property type="term" value="P:actin cortical patch assembly"/>
    <property type="evidence" value="ECO:0007669"/>
    <property type="project" value="EnsemblFungi"/>
</dbReference>
<dbReference type="GO" id="GO:0043325">
    <property type="term" value="F:phosphatidylinositol-3,4-bisphosphate binding"/>
    <property type="evidence" value="ECO:0007669"/>
    <property type="project" value="TreeGrafter"/>
</dbReference>
<dbReference type="CDD" id="cd17007">
    <property type="entry name" value="ANTH_N_Sla2p"/>
    <property type="match status" value="1"/>
</dbReference>
<name>A0A1A0HE83_9ASCO</name>
<evidence type="ECO:0000256" key="3">
    <source>
        <dbReference type="ARBA" id="ARBA00022490"/>
    </source>
</evidence>
<dbReference type="GO" id="GO:0032051">
    <property type="term" value="F:clathrin light chain binding"/>
    <property type="evidence" value="ECO:0007669"/>
    <property type="project" value="TreeGrafter"/>
</dbReference>
<feature type="coiled-coil region" evidence="5">
    <location>
        <begin position="392"/>
        <end position="430"/>
    </location>
</feature>
<keyword evidence="3" id="KW-0963">Cytoplasm</keyword>
<dbReference type="Pfam" id="PF07651">
    <property type="entry name" value="ANTH"/>
    <property type="match status" value="1"/>
</dbReference>
<dbReference type="Gene3D" id="1.25.40.90">
    <property type="match status" value="1"/>
</dbReference>
<dbReference type="GO" id="GO:0030479">
    <property type="term" value="C:actin cortical patch"/>
    <property type="evidence" value="ECO:0007669"/>
    <property type="project" value="EnsemblFungi"/>
</dbReference>
<dbReference type="SMART" id="SM00307">
    <property type="entry name" value="ILWEQ"/>
    <property type="match status" value="1"/>
</dbReference>
<evidence type="ECO:0000259" key="7">
    <source>
        <dbReference type="PROSITE" id="PS50945"/>
    </source>
</evidence>
<dbReference type="OrthoDB" id="10262320at2759"/>
<evidence type="ECO:0000256" key="5">
    <source>
        <dbReference type="SAM" id="Coils"/>
    </source>
</evidence>
<accession>A0A1A0HE83</accession>
<comment type="caution">
    <text evidence="8">The sequence shown here is derived from an EMBL/GenBank/DDBJ whole genome shotgun (WGS) entry which is preliminary data.</text>
</comment>
<dbReference type="SMART" id="SM00273">
    <property type="entry name" value="ENTH"/>
    <property type="match status" value="1"/>
</dbReference>
<dbReference type="PROSITE" id="PS50945">
    <property type="entry name" value="I_LWEQ"/>
    <property type="match status" value="1"/>
</dbReference>
<dbReference type="GO" id="GO:0048268">
    <property type="term" value="P:clathrin coat assembly"/>
    <property type="evidence" value="ECO:0007669"/>
    <property type="project" value="TreeGrafter"/>
</dbReference>
<feature type="domain" description="ENTH" evidence="6">
    <location>
        <begin position="1"/>
        <end position="127"/>
    </location>
</feature>
<dbReference type="GO" id="GO:0007015">
    <property type="term" value="P:actin filament organization"/>
    <property type="evidence" value="ECO:0007669"/>
    <property type="project" value="EnsemblFungi"/>
</dbReference>
<feature type="domain" description="I/LWEQ" evidence="7">
    <location>
        <begin position="782"/>
        <end position="1021"/>
    </location>
</feature>
<protein>
    <submittedName>
        <fullName evidence="8">ANTH-domain-containing protein</fullName>
    </submittedName>
</protein>
<comment type="similarity">
    <text evidence="2">Belongs to the SLA2 family.</text>
</comment>
<dbReference type="InterPro" id="IPR030224">
    <property type="entry name" value="Sla2_fam"/>
</dbReference>
<dbReference type="Pfam" id="PF01608">
    <property type="entry name" value="I_LWEQ"/>
    <property type="match status" value="1"/>
</dbReference>
<dbReference type="InterPro" id="IPR002558">
    <property type="entry name" value="ILWEQ_dom"/>
</dbReference>
<dbReference type="PROSITE" id="PS50942">
    <property type="entry name" value="ENTH"/>
    <property type="match status" value="1"/>
</dbReference>